<organism evidence="3 4">
    <name type="scientific">Saccharothrix australiensis</name>
    <dbReference type="NCBI Taxonomy" id="2072"/>
    <lineage>
        <taxon>Bacteria</taxon>
        <taxon>Bacillati</taxon>
        <taxon>Actinomycetota</taxon>
        <taxon>Actinomycetes</taxon>
        <taxon>Pseudonocardiales</taxon>
        <taxon>Pseudonocardiaceae</taxon>
        <taxon>Saccharothrix</taxon>
    </lineage>
</organism>
<gene>
    <name evidence="3" type="ORF">C8E97_3212</name>
</gene>
<keyword evidence="4" id="KW-1185">Reference proteome</keyword>
<dbReference type="OrthoDB" id="128186at2"/>
<dbReference type="SUPFAM" id="SSF53474">
    <property type="entry name" value="alpha/beta-Hydrolases"/>
    <property type="match status" value="1"/>
</dbReference>
<sequence length="323" mass="33767">MIGSDRGCRAEHRGTGVRLGLGDLIDAGLVAHVAECRAANAASRAVEGPSDPDELRAARAKRSAVPPDPAAVEQVVEAAGRQVPVRVLLPAGDTAPRGVHLDIHGGGFYLGSAAQGDARNRRLADALGVAVVSVDYRLAPEHPWPAAPDDCETAALWLLERAEARFGTTRLSIGGFSAGATLAMTTLLRLRDRGVVDPFAGAALQFGTYDLSGLTPAGRLIADEYFIQAYAGHVPDRTAPDISPVYGDLRGLPPVLVVVGSLDVLLEDNLAMTARLSAAGGEVDLRIYPEAPHGFTSRPTGMADAALHDIERWLAGRLSPTSG</sequence>
<dbReference type="GO" id="GO:0016787">
    <property type="term" value="F:hydrolase activity"/>
    <property type="evidence" value="ECO:0007669"/>
    <property type="project" value="UniProtKB-KW"/>
</dbReference>
<dbReference type="InterPro" id="IPR013094">
    <property type="entry name" value="AB_hydrolase_3"/>
</dbReference>
<dbReference type="Gene3D" id="3.40.50.1820">
    <property type="entry name" value="alpha/beta hydrolase"/>
    <property type="match status" value="1"/>
</dbReference>
<dbReference type="InterPro" id="IPR050300">
    <property type="entry name" value="GDXG_lipolytic_enzyme"/>
</dbReference>
<accession>A0A495W443</accession>
<dbReference type="InterPro" id="IPR029058">
    <property type="entry name" value="AB_hydrolase_fold"/>
</dbReference>
<comment type="caution">
    <text evidence="3">The sequence shown here is derived from an EMBL/GenBank/DDBJ whole genome shotgun (WGS) entry which is preliminary data.</text>
</comment>
<evidence type="ECO:0000256" key="1">
    <source>
        <dbReference type="ARBA" id="ARBA00022801"/>
    </source>
</evidence>
<name>A0A495W443_9PSEU</name>
<dbReference type="Pfam" id="PF07859">
    <property type="entry name" value="Abhydrolase_3"/>
    <property type="match status" value="1"/>
</dbReference>
<dbReference type="PANTHER" id="PTHR48081:SF8">
    <property type="entry name" value="ALPHA_BETA HYDROLASE FOLD-3 DOMAIN-CONTAINING PROTEIN-RELATED"/>
    <property type="match status" value="1"/>
</dbReference>
<evidence type="ECO:0000259" key="2">
    <source>
        <dbReference type="Pfam" id="PF07859"/>
    </source>
</evidence>
<feature type="domain" description="Alpha/beta hydrolase fold-3" evidence="2">
    <location>
        <begin position="102"/>
        <end position="296"/>
    </location>
</feature>
<protein>
    <submittedName>
        <fullName evidence="3">Acetyl esterase/lipase</fullName>
    </submittedName>
</protein>
<evidence type="ECO:0000313" key="4">
    <source>
        <dbReference type="Proteomes" id="UP000282084"/>
    </source>
</evidence>
<proteinExistence type="predicted"/>
<evidence type="ECO:0000313" key="3">
    <source>
        <dbReference type="EMBL" id="RKT54568.1"/>
    </source>
</evidence>
<dbReference type="EMBL" id="RBXO01000001">
    <property type="protein sequence ID" value="RKT54568.1"/>
    <property type="molecule type" value="Genomic_DNA"/>
</dbReference>
<keyword evidence="1" id="KW-0378">Hydrolase</keyword>
<dbReference type="Proteomes" id="UP000282084">
    <property type="component" value="Unassembled WGS sequence"/>
</dbReference>
<dbReference type="PANTHER" id="PTHR48081">
    <property type="entry name" value="AB HYDROLASE SUPERFAMILY PROTEIN C4A8.06C"/>
    <property type="match status" value="1"/>
</dbReference>
<reference evidence="3 4" key="1">
    <citation type="submission" date="2018-10" db="EMBL/GenBank/DDBJ databases">
        <title>Sequencing the genomes of 1000 actinobacteria strains.</title>
        <authorList>
            <person name="Klenk H.-P."/>
        </authorList>
    </citation>
    <scope>NUCLEOTIDE SEQUENCE [LARGE SCALE GENOMIC DNA]</scope>
    <source>
        <strain evidence="3 4">DSM 43800</strain>
    </source>
</reference>
<dbReference type="AlphaFoldDB" id="A0A495W443"/>